<evidence type="ECO:0000313" key="3">
    <source>
        <dbReference type="EMBL" id="CAF9940345.1"/>
    </source>
</evidence>
<comment type="caution">
    <text evidence="3">The sequence shown here is derived from an EMBL/GenBank/DDBJ whole genome shotgun (WGS) entry which is preliminary data.</text>
</comment>
<evidence type="ECO:0000259" key="2">
    <source>
        <dbReference type="Pfam" id="PF24494"/>
    </source>
</evidence>
<name>A0A8H3J410_9LECA</name>
<protein>
    <recommendedName>
        <fullName evidence="2">DUF7587 domain-containing protein</fullName>
    </recommendedName>
</protein>
<dbReference type="AlphaFoldDB" id="A0A8H3J410"/>
<feature type="compositionally biased region" description="Basic and acidic residues" evidence="1">
    <location>
        <begin position="260"/>
        <end position="271"/>
    </location>
</feature>
<dbReference type="Pfam" id="PF24494">
    <property type="entry name" value="DUF7587"/>
    <property type="match status" value="1"/>
</dbReference>
<evidence type="ECO:0000313" key="4">
    <source>
        <dbReference type="Proteomes" id="UP000664534"/>
    </source>
</evidence>
<organism evidence="3 4">
    <name type="scientific">Imshaugia aleurites</name>
    <dbReference type="NCBI Taxonomy" id="172621"/>
    <lineage>
        <taxon>Eukaryota</taxon>
        <taxon>Fungi</taxon>
        <taxon>Dikarya</taxon>
        <taxon>Ascomycota</taxon>
        <taxon>Pezizomycotina</taxon>
        <taxon>Lecanoromycetes</taxon>
        <taxon>OSLEUM clade</taxon>
        <taxon>Lecanoromycetidae</taxon>
        <taxon>Lecanorales</taxon>
        <taxon>Lecanorineae</taxon>
        <taxon>Parmeliaceae</taxon>
        <taxon>Imshaugia</taxon>
    </lineage>
</organism>
<keyword evidence="4" id="KW-1185">Reference proteome</keyword>
<feature type="domain" description="DUF7587" evidence="2">
    <location>
        <begin position="16"/>
        <end position="143"/>
    </location>
</feature>
<accession>A0A8H3J410</accession>
<dbReference type="EMBL" id="CAJPDT010000130">
    <property type="protein sequence ID" value="CAF9940345.1"/>
    <property type="molecule type" value="Genomic_DNA"/>
</dbReference>
<feature type="region of interest" description="Disordered" evidence="1">
    <location>
        <begin position="252"/>
        <end position="271"/>
    </location>
</feature>
<evidence type="ECO:0000256" key="1">
    <source>
        <dbReference type="SAM" id="MobiDB-lite"/>
    </source>
</evidence>
<sequence>MAADLKAELDAVEGRVPRYLYRTHSSSSNGCNSSRSFRPESPIYTKNLSDIPRQHAKDMLEGHLLWRGLSSDHFVSFTGSLLWALQHAIRKHFQGDKDVQICVLDTSKIETCSFFAASDLLRIYRIPDVDKLSHRYYTAEYLYHGGLFVQGCSSTVSLSLLREYGLFSLLPELDDPGSKPFLCRTVENLRVTMVSVTRPVNPIEGRTALQVASLFEKDFTMPLMVALLSLRHRAPDDHHFSKLVTDYAGRQSGRQPIRQARADSEPEPSRDFTEIIPPYSNAGPEAPELANFVQLMNRAYAETAIMKPRDLDEELGHALDALSASFDEVDTTLKGIPTTLLTPNLLLQWSAATQALRNAVYIKWARGSQHLRLQSEDSRPKPFPVRLPSGVNVGTSGLARSRAQPVCVGFTD</sequence>
<gene>
    <name evidence="3" type="ORF">IMSHALPRED_001990</name>
</gene>
<reference evidence="3" key="1">
    <citation type="submission" date="2021-03" db="EMBL/GenBank/DDBJ databases">
        <authorList>
            <person name="Tagirdzhanova G."/>
        </authorList>
    </citation>
    <scope>NUCLEOTIDE SEQUENCE</scope>
</reference>
<dbReference type="InterPro" id="IPR056009">
    <property type="entry name" value="DUF7587"/>
</dbReference>
<proteinExistence type="predicted"/>
<dbReference type="Proteomes" id="UP000664534">
    <property type="component" value="Unassembled WGS sequence"/>
</dbReference>
<dbReference type="OrthoDB" id="4152607at2759"/>